<name>A0ACB8W1B2_9TELE</name>
<dbReference type="EMBL" id="CM041545">
    <property type="protein sequence ID" value="KAI3361775.1"/>
    <property type="molecule type" value="Genomic_DNA"/>
</dbReference>
<protein>
    <submittedName>
        <fullName evidence="1">Uncharacterized protein</fullName>
    </submittedName>
</protein>
<gene>
    <name evidence="1" type="ORF">L3Q82_001964</name>
</gene>
<sequence length="244" mass="27118">MTVWPAHSTNTITKFADNTAIIGLLTGDDETAYREEVRGQSPDILVPGQQPPSQHQQNKTKDKGADRGLQEEAERRDYCGESQQLQAAEAQHGLKDPLQLLQLTHREDPDWLHHRLVWQLHRPQPCKALQRVVKAAQHIVRTELPSMEDLYTQRCRRRATMIIMDPSHPATDCSVSAAAVWPTVPQQAFEPEPPGSGKLHPAGHKTLDLASRRQHTVLTRCTSVRALGADASERSCAGLAGCRS</sequence>
<comment type="caution">
    <text evidence="1">The sequence shown here is derived from an EMBL/GenBank/DDBJ whole genome shotgun (WGS) entry which is preliminary data.</text>
</comment>
<keyword evidence="2" id="KW-1185">Reference proteome</keyword>
<reference evidence="1" key="1">
    <citation type="submission" date="2022-04" db="EMBL/GenBank/DDBJ databases">
        <title>Jade perch genome.</title>
        <authorList>
            <person name="Chao B."/>
        </authorList>
    </citation>
    <scope>NUCLEOTIDE SEQUENCE</scope>
    <source>
        <strain evidence="1">CB-2022</strain>
    </source>
</reference>
<accession>A0ACB8W1B2</accession>
<evidence type="ECO:0000313" key="1">
    <source>
        <dbReference type="EMBL" id="KAI3361775.1"/>
    </source>
</evidence>
<proteinExistence type="predicted"/>
<dbReference type="Proteomes" id="UP000831701">
    <property type="component" value="Chromosome 15"/>
</dbReference>
<organism evidence="1 2">
    <name type="scientific">Scortum barcoo</name>
    <name type="common">barcoo grunter</name>
    <dbReference type="NCBI Taxonomy" id="214431"/>
    <lineage>
        <taxon>Eukaryota</taxon>
        <taxon>Metazoa</taxon>
        <taxon>Chordata</taxon>
        <taxon>Craniata</taxon>
        <taxon>Vertebrata</taxon>
        <taxon>Euteleostomi</taxon>
        <taxon>Actinopterygii</taxon>
        <taxon>Neopterygii</taxon>
        <taxon>Teleostei</taxon>
        <taxon>Neoteleostei</taxon>
        <taxon>Acanthomorphata</taxon>
        <taxon>Eupercaria</taxon>
        <taxon>Centrarchiformes</taxon>
        <taxon>Terapontoidei</taxon>
        <taxon>Terapontidae</taxon>
        <taxon>Scortum</taxon>
    </lineage>
</organism>
<evidence type="ECO:0000313" key="2">
    <source>
        <dbReference type="Proteomes" id="UP000831701"/>
    </source>
</evidence>